<dbReference type="EMBL" id="BGKA01000067">
    <property type="protein sequence ID" value="GBH15911.1"/>
    <property type="molecule type" value="Genomic_DNA"/>
</dbReference>
<proteinExistence type="predicted"/>
<evidence type="ECO:0000313" key="3">
    <source>
        <dbReference type="Proteomes" id="UP000247480"/>
    </source>
</evidence>
<evidence type="ECO:0000313" key="4">
    <source>
        <dbReference type="Proteomes" id="UP000248291"/>
    </source>
</evidence>
<dbReference type="EMBL" id="BGJZ01000090">
    <property type="protein sequence ID" value="GBH08448.1"/>
    <property type="molecule type" value="Genomic_DNA"/>
</dbReference>
<comment type="caution">
    <text evidence="1">The sequence shown here is derived from an EMBL/GenBank/DDBJ whole genome shotgun (WGS) entry which is preliminary data.</text>
</comment>
<reference evidence="2 4" key="2">
    <citation type="submission" date="2018-04" db="EMBL/GenBank/DDBJ databases">
        <title>Draft genome sequence of Pseudomonas syringae pv. actinidiae biovar 3 strains isolated from kiwifruit in Kagawa prefecture.</title>
        <authorList>
            <person name="Tabuchi M."/>
            <person name="Saito M."/>
            <person name="Fujiwara S."/>
            <person name="Sasa N."/>
            <person name="Akimitsu K."/>
            <person name="Gomi K."/>
            <person name="Konishi-Sugita S."/>
            <person name="Hamano K."/>
            <person name="Kataoka I."/>
        </authorList>
    </citation>
    <scope>NUCLEOTIDE SEQUENCE [LARGE SCALE GENOMIC DNA]</scope>
    <source>
        <strain evidence="2 4">MAFF212211</strain>
    </source>
</reference>
<accession>A0A2V0QSP3</accession>
<name>A0A2V0QSP3_PSESF</name>
<sequence>MRPTVTIGRNNGKHLKKIGIYSRHCRFSDFL</sequence>
<evidence type="ECO:0000313" key="2">
    <source>
        <dbReference type="EMBL" id="GBH15911.1"/>
    </source>
</evidence>
<reference evidence="1 3" key="1">
    <citation type="submission" date="2018-04" db="EMBL/GenBank/DDBJ databases">
        <title>Draft genome sequence of Pseudomonas syringae pv. actinidiae biovar 1 strains isolated from kiwifruit in Kagawa prefecture.</title>
        <authorList>
            <person name="Tabuchi M."/>
            <person name="Saito M."/>
            <person name="Fujiwara S."/>
            <person name="Sasa N."/>
            <person name="Akimitsu K."/>
            <person name="Gomi K."/>
            <person name="Konishi-Sugita S."/>
            <person name="Hamano K."/>
            <person name="Kataoka I."/>
        </authorList>
    </citation>
    <scope>NUCLEOTIDE SEQUENCE [LARGE SCALE GENOMIC DNA]</scope>
    <source>
        <strain evidence="1 3">MAFF212206</strain>
    </source>
</reference>
<protein>
    <submittedName>
        <fullName evidence="1">Uncharacterized protein</fullName>
    </submittedName>
</protein>
<evidence type="ECO:0000313" key="1">
    <source>
        <dbReference type="EMBL" id="GBH08448.1"/>
    </source>
</evidence>
<organism evidence="1 3">
    <name type="scientific">Pseudomonas syringae pv. actinidiae</name>
    <dbReference type="NCBI Taxonomy" id="103796"/>
    <lineage>
        <taxon>Bacteria</taxon>
        <taxon>Pseudomonadati</taxon>
        <taxon>Pseudomonadota</taxon>
        <taxon>Gammaproteobacteria</taxon>
        <taxon>Pseudomonadales</taxon>
        <taxon>Pseudomonadaceae</taxon>
        <taxon>Pseudomonas</taxon>
        <taxon>Pseudomonas syringae</taxon>
    </lineage>
</organism>
<gene>
    <name evidence="1" type="ORF">KPSA1_01822</name>
    <name evidence="2" type="ORF">KPSA3_01844</name>
</gene>
<dbReference type="Proteomes" id="UP000248291">
    <property type="component" value="Unassembled WGS sequence"/>
</dbReference>
<dbReference type="Proteomes" id="UP000247480">
    <property type="component" value="Unassembled WGS sequence"/>
</dbReference>
<dbReference type="AlphaFoldDB" id="A0A2V0QSP3"/>